<evidence type="ECO:0000313" key="2">
    <source>
        <dbReference type="Proteomes" id="UP001156670"/>
    </source>
</evidence>
<dbReference type="Proteomes" id="UP001156670">
    <property type="component" value="Unassembled WGS sequence"/>
</dbReference>
<comment type="caution">
    <text evidence="1">The sequence shown here is derived from an EMBL/GenBank/DDBJ whole genome shotgun (WGS) entry which is preliminary data.</text>
</comment>
<organism evidence="1 2">
    <name type="scientific">Dyella acidisoli</name>
    <dbReference type="NCBI Taxonomy" id="1867834"/>
    <lineage>
        <taxon>Bacteria</taxon>
        <taxon>Pseudomonadati</taxon>
        <taxon>Pseudomonadota</taxon>
        <taxon>Gammaproteobacteria</taxon>
        <taxon>Lysobacterales</taxon>
        <taxon>Rhodanobacteraceae</taxon>
        <taxon>Dyella</taxon>
    </lineage>
</organism>
<sequence>MTKQVLVVLDSPPKKHDIWAEDVFRQAQFVPVNNQAISDVMAEDEASRKALLEHSNHPVRNAEALAPYYRRALEKLYGDVPRLGLYGSAWLVYAPSIDACVIDWSEVERLAVEPDVPQADGEYFREQSRQFIHQRTQQYLKPERLHELDAATRSSDRAQSALDFLRGLGLA</sequence>
<reference evidence="2" key="1">
    <citation type="journal article" date="2019" name="Int. J. Syst. Evol. Microbiol.">
        <title>The Global Catalogue of Microorganisms (GCM) 10K type strain sequencing project: providing services to taxonomists for standard genome sequencing and annotation.</title>
        <authorList>
            <consortium name="The Broad Institute Genomics Platform"/>
            <consortium name="The Broad Institute Genome Sequencing Center for Infectious Disease"/>
            <person name="Wu L."/>
            <person name="Ma J."/>
        </authorList>
    </citation>
    <scope>NUCLEOTIDE SEQUENCE [LARGE SCALE GENOMIC DNA]</scope>
    <source>
        <strain evidence="2">NBRC 111980</strain>
    </source>
</reference>
<dbReference type="EMBL" id="BSOB01000046">
    <property type="protein sequence ID" value="GLQ94365.1"/>
    <property type="molecule type" value="Genomic_DNA"/>
</dbReference>
<protein>
    <recommendedName>
        <fullName evidence="3">Shikimate kinase</fullName>
    </recommendedName>
</protein>
<name>A0ABQ5XVD3_9GAMM</name>
<keyword evidence="2" id="KW-1185">Reference proteome</keyword>
<evidence type="ECO:0008006" key="3">
    <source>
        <dbReference type="Google" id="ProtNLM"/>
    </source>
</evidence>
<dbReference type="RefSeq" id="WP_284322066.1">
    <property type="nucleotide sequence ID" value="NZ_BSOB01000046.1"/>
</dbReference>
<gene>
    <name evidence="1" type="ORF">GCM10007901_33170</name>
</gene>
<proteinExistence type="predicted"/>
<evidence type="ECO:0000313" key="1">
    <source>
        <dbReference type="EMBL" id="GLQ94365.1"/>
    </source>
</evidence>
<accession>A0ABQ5XVD3</accession>